<comment type="caution">
    <text evidence="2">The sequence shown here is derived from an EMBL/GenBank/DDBJ whole genome shotgun (WGS) entry which is preliminary data.</text>
</comment>
<proteinExistence type="predicted"/>
<feature type="compositionally biased region" description="Pro residues" evidence="1">
    <location>
        <begin position="1"/>
        <end position="10"/>
    </location>
</feature>
<name>A0ABP8K0T1_9ACTN</name>
<feature type="region of interest" description="Disordered" evidence="1">
    <location>
        <begin position="1"/>
        <end position="20"/>
    </location>
</feature>
<sequence length="114" mass="11654">MSSAVAPPPGGTTTFGVAATRPETLADRRSFLTDGFAPVRCGDCGTEVLVRKTSREQTSIQWLADPSATCPVFAGRSASGRPACSGCPALLESITTAAKLGRVAIGSGGPEEER</sequence>
<organism evidence="2 3">
    <name type="scientific">Tsukamurella soli</name>
    <dbReference type="NCBI Taxonomy" id="644556"/>
    <lineage>
        <taxon>Bacteria</taxon>
        <taxon>Bacillati</taxon>
        <taxon>Actinomycetota</taxon>
        <taxon>Actinomycetes</taxon>
        <taxon>Mycobacteriales</taxon>
        <taxon>Tsukamurellaceae</taxon>
        <taxon>Tsukamurella</taxon>
    </lineage>
</organism>
<reference evidence="3" key="1">
    <citation type="journal article" date="2019" name="Int. J. Syst. Evol. Microbiol.">
        <title>The Global Catalogue of Microorganisms (GCM) 10K type strain sequencing project: providing services to taxonomists for standard genome sequencing and annotation.</title>
        <authorList>
            <consortium name="The Broad Institute Genomics Platform"/>
            <consortium name="The Broad Institute Genome Sequencing Center for Infectious Disease"/>
            <person name="Wu L."/>
            <person name="Ma J."/>
        </authorList>
    </citation>
    <scope>NUCLEOTIDE SEQUENCE [LARGE SCALE GENOMIC DNA]</scope>
    <source>
        <strain evidence="3">JCM 17688</strain>
    </source>
</reference>
<evidence type="ECO:0000313" key="2">
    <source>
        <dbReference type="EMBL" id="GAA4399007.1"/>
    </source>
</evidence>
<evidence type="ECO:0008006" key="4">
    <source>
        <dbReference type="Google" id="ProtNLM"/>
    </source>
</evidence>
<accession>A0ABP8K0T1</accession>
<dbReference type="RefSeq" id="WP_344998512.1">
    <property type="nucleotide sequence ID" value="NZ_BAABFR010000066.1"/>
</dbReference>
<evidence type="ECO:0000313" key="3">
    <source>
        <dbReference type="Proteomes" id="UP001500635"/>
    </source>
</evidence>
<keyword evidence="3" id="KW-1185">Reference proteome</keyword>
<gene>
    <name evidence="2" type="ORF">GCM10023147_35830</name>
</gene>
<dbReference type="EMBL" id="BAABFR010000066">
    <property type="protein sequence ID" value="GAA4399007.1"/>
    <property type="molecule type" value="Genomic_DNA"/>
</dbReference>
<evidence type="ECO:0000256" key="1">
    <source>
        <dbReference type="SAM" id="MobiDB-lite"/>
    </source>
</evidence>
<dbReference type="Proteomes" id="UP001500635">
    <property type="component" value="Unassembled WGS sequence"/>
</dbReference>
<protein>
    <recommendedName>
        <fullName evidence="4">Ferredoxin</fullName>
    </recommendedName>
</protein>